<name>A0A291LXQ7_9RHOB</name>
<protein>
    <recommendedName>
        <fullName evidence="3">DUF2948 family protein</fullName>
    </recommendedName>
</protein>
<sequence length="165" mass="17893">MTDATFQDGAETPLYLKALDAGAVPLLSAYAQDAVFPISEMRFDKMDRHFALLINRFRWEDRAAAEAQGRPYERVRAVLMIGDVMRVATSGIDRSDKDLVLSLLDIAFEPGADGTGTLLLTLAGDGAIRLEVECLDLLLRDVERPYAAPSGKVPSHPVTEDGSAG</sequence>
<dbReference type="KEGG" id="cmag:CBW24_05605"/>
<dbReference type="OrthoDB" id="9806367at2"/>
<dbReference type="EMBL" id="CP021404">
    <property type="protein sequence ID" value="ATI41526.1"/>
    <property type="molecule type" value="Genomic_DNA"/>
</dbReference>
<accession>A0A291LXQ7</accession>
<evidence type="ECO:0000313" key="2">
    <source>
        <dbReference type="Proteomes" id="UP000219050"/>
    </source>
</evidence>
<dbReference type="AlphaFoldDB" id="A0A291LXQ7"/>
<dbReference type="Pfam" id="PF11164">
    <property type="entry name" value="DUF2948"/>
    <property type="match status" value="1"/>
</dbReference>
<organism evidence="1 2">
    <name type="scientific">Pacificitalea manganoxidans</name>
    <dbReference type="NCBI Taxonomy" id="1411902"/>
    <lineage>
        <taxon>Bacteria</taxon>
        <taxon>Pseudomonadati</taxon>
        <taxon>Pseudomonadota</taxon>
        <taxon>Alphaproteobacteria</taxon>
        <taxon>Rhodobacterales</taxon>
        <taxon>Paracoccaceae</taxon>
        <taxon>Pacificitalea</taxon>
    </lineage>
</organism>
<dbReference type="Proteomes" id="UP000219050">
    <property type="component" value="Chromosome"/>
</dbReference>
<proteinExistence type="predicted"/>
<evidence type="ECO:0008006" key="3">
    <source>
        <dbReference type="Google" id="ProtNLM"/>
    </source>
</evidence>
<dbReference type="RefSeq" id="WP_097372938.1">
    <property type="nucleotide sequence ID" value="NZ_CP021404.1"/>
</dbReference>
<reference evidence="1 2" key="1">
    <citation type="submission" date="2017-05" db="EMBL/GenBank/DDBJ databases">
        <title>Comparative genomic and metabolic analysis of manganese-oxidizing mechanisms in Celeribater manganoxidans DY25T: its adaption to the environment of polymetallic nodule.</title>
        <authorList>
            <person name="Wang X."/>
        </authorList>
    </citation>
    <scope>NUCLEOTIDE SEQUENCE [LARGE SCALE GENOMIC DNA]</scope>
    <source>
        <strain evidence="1 2">DY25</strain>
    </source>
</reference>
<gene>
    <name evidence="1" type="ORF">CBW24_05605</name>
</gene>
<evidence type="ECO:0000313" key="1">
    <source>
        <dbReference type="EMBL" id="ATI41526.1"/>
    </source>
</evidence>
<keyword evidence="2" id="KW-1185">Reference proteome</keyword>
<dbReference type="InterPro" id="IPR021335">
    <property type="entry name" value="DUF2948"/>
</dbReference>